<dbReference type="SUPFAM" id="SSF53901">
    <property type="entry name" value="Thiolase-like"/>
    <property type="match status" value="2"/>
</dbReference>
<evidence type="ECO:0000256" key="1">
    <source>
        <dbReference type="ARBA" id="ARBA00008467"/>
    </source>
</evidence>
<sequence length="340" mass="35283">MSRRIVISGLGAVCPRATGPAALWERFSQGDAGPPSSLAERIPDAAFAKQSAQLRHMDRLGRIALTATTLSIEDAGPGNPLQTGIAFGSSYGCLPTNAEYLEAILERGGRYGNPVVFQNTVTNAATGYISMVHDLRGPTATLCSGHAAGLEALRFGCQQIEEGQAERMVVVGADTLSPMLLAGIALPEGMRVSEAACALVLEEHTRALTRGAHRHAEVLGTGHRGGSLTNQAHTLARAVRDAMHLARIEPEQLGAVFSCASGRGDFNGWEQRGLHEALGAHAAKVPVSCPKDVLGETFSTAGMLAVVLATRALDKGCALVTALGGEGSALAVVLRGGAHD</sequence>
<protein>
    <submittedName>
        <fullName evidence="6">3-oxoacyl-(Acyl-carrier-protein) synthase</fullName>
    </submittedName>
    <submittedName>
        <fullName evidence="5">Putative polyketide beta-ketoacyl synthase 2</fullName>
    </submittedName>
</protein>
<dbReference type="Proteomes" id="UP000321224">
    <property type="component" value="Unassembled WGS sequence"/>
</dbReference>
<dbReference type="GO" id="GO:0006633">
    <property type="term" value="P:fatty acid biosynthetic process"/>
    <property type="evidence" value="ECO:0007669"/>
    <property type="project" value="TreeGrafter"/>
</dbReference>
<comment type="similarity">
    <text evidence="1 3">Belongs to the thiolase-like superfamily. Beta-ketoacyl-ACP synthases family.</text>
</comment>
<keyword evidence="7" id="KW-1185">Reference proteome</keyword>
<dbReference type="AlphaFoldDB" id="A0A511H9F3"/>
<organism evidence="5 8">
    <name type="scientific">Myxococcus virescens</name>
    <dbReference type="NCBI Taxonomy" id="83456"/>
    <lineage>
        <taxon>Bacteria</taxon>
        <taxon>Pseudomonadati</taxon>
        <taxon>Myxococcota</taxon>
        <taxon>Myxococcia</taxon>
        <taxon>Myxococcales</taxon>
        <taxon>Cystobacterineae</taxon>
        <taxon>Myxococcaceae</taxon>
        <taxon>Myxococcus</taxon>
    </lineage>
</organism>
<evidence type="ECO:0000313" key="7">
    <source>
        <dbReference type="Proteomes" id="UP000198717"/>
    </source>
</evidence>
<dbReference type="Pfam" id="PF00109">
    <property type="entry name" value="ketoacyl-synt"/>
    <property type="match status" value="1"/>
</dbReference>
<evidence type="ECO:0000313" key="5">
    <source>
        <dbReference type="EMBL" id="GEL70177.1"/>
    </source>
</evidence>
<dbReference type="EMBL" id="BJVY01000008">
    <property type="protein sequence ID" value="GEL70177.1"/>
    <property type="molecule type" value="Genomic_DNA"/>
</dbReference>
<dbReference type="PROSITE" id="PS52004">
    <property type="entry name" value="KS3_2"/>
    <property type="match status" value="1"/>
</dbReference>
<dbReference type="Proteomes" id="UP000198717">
    <property type="component" value="Unassembled WGS sequence"/>
</dbReference>
<comment type="caution">
    <text evidence="5">The sequence shown here is derived from an EMBL/GenBank/DDBJ whole genome shotgun (WGS) entry which is preliminary data.</text>
</comment>
<dbReference type="InterPro" id="IPR014030">
    <property type="entry name" value="Ketoacyl_synth_N"/>
</dbReference>
<evidence type="ECO:0000256" key="3">
    <source>
        <dbReference type="RuleBase" id="RU003694"/>
    </source>
</evidence>
<dbReference type="EMBL" id="FNAJ01000002">
    <property type="protein sequence ID" value="SDD78496.1"/>
    <property type="molecule type" value="Genomic_DNA"/>
</dbReference>
<dbReference type="Pfam" id="PF02801">
    <property type="entry name" value="Ketoacyl-synt_C"/>
    <property type="match status" value="1"/>
</dbReference>
<feature type="domain" description="Ketosynthase family 3 (KS3)" evidence="4">
    <location>
        <begin position="2"/>
        <end position="340"/>
    </location>
</feature>
<name>A0A511H9F3_9BACT</name>
<gene>
    <name evidence="5" type="ORF">MVI01_19610</name>
    <name evidence="6" type="ORF">SAMN04488504_102689</name>
</gene>
<dbReference type="Gene3D" id="3.40.47.10">
    <property type="match status" value="2"/>
</dbReference>
<keyword evidence="2 3" id="KW-0808">Transferase</keyword>
<proteinExistence type="inferred from homology"/>
<dbReference type="PANTHER" id="PTHR11712">
    <property type="entry name" value="POLYKETIDE SYNTHASE-RELATED"/>
    <property type="match status" value="1"/>
</dbReference>
<reference evidence="5 8" key="2">
    <citation type="submission" date="2019-07" db="EMBL/GenBank/DDBJ databases">
        <title>Whole genome shotgun sequence of Myxococcus virescens NBRC 100334.</title>
        <authorList>
            <person name="Hosoyama A."/>
            <person name="Uohara A."/>
            <person name="Ohji S."/>
            <person name="Ichikawa N."/>
        </authorList>
    </citation>
    <scope>NUCLEOTIDE SEQUENCE [LARGE SCALE GENOMIC DNA]</scope>
    <source>
        <strain evidence="5 8">NBRC 100334</strain>
    </source>
</reference>
<dbReference type="InterPro" id="IPR014031">
    <property type="entry name" value="Ketoacyl_synth_C"/>
</dbReference>
<accession>A0A511H9F3</accession>
<evidence type="ECO:0000256" key="2">
    <source>
        <dbReference type="ARBA" id="ARBA00022679"/>
    </source>
</evidence>
<evidence type="ECO:0000313" key="8">
    <source>
        <dbReference type="Proteomes" id="UP000321224"/>
    </source>
</evidence>
<dbReference type="RefSeq" id="WP_090488550.1">
    <property type="nucleotide sequence ID" value="NZ_BJVY01000008.1"/>
</dbReference>
<evidence type="ECO:0000313" key="6">
    <source>
        <dbReference type="EMBL" id="SDD78496.1"/>
    </source>
</evidence>
<dbReference type="InterPro" id="IPR020841">
    <property type="entry name" value="PKS_Beta-ketoAc_synthase_dom"/>
</dbReference>
<dbReference type="InterPro" id="IPR016039">
    <property type="entry name" value="Thiolase-like"/>
</dbReference>
<dbReference type="GO" id="GO:0005829">
    <property type="term" value="C:cytosol"/>
    <property type="evidence" value="ECO:0007669"/>
    <property type="project" value="TreeGrafter"/>
</dbReference>
<dbReference type="PANTHER" id="PTHR11712:SF321">
    <property type="entry name" value="3-OXOACYL-[ACYL-CARRIER-PROTEIN] SYNTHASE 2"/>
    <property type="match status" value="1"/>
</dbReference>
<evidence type="ECO:0000259" key="4">
    <source>
        <dbReference type="PROSITE" id="PS52004"/>
    </source>
</evidence>
<reference evidence="6 7" key="1">
    <citation type="submission" date="2016-10" db="EMBL/GenBank/DDBJ databases">
        <authorList>
            <person name="Varghese N."/>
            <person name="Submissions S."/>
        </authorList>
    </citation>
    <scope>NUCLEOTIDE SEQUENCE [LARGE SCALE GENOMIC DNA]</scope>
    <source>
        <strain evidence="6 7">DSM 2260</strain>
    </source>
</reference>
<dbReference type="GO" id="GO:0004315">
    <property type="term" value="F:3-oxoacyl-[acyl-carrier-protein] synthase activity"/>
    <property type="evidence" value="ECO:0007669"/>
    <property type="project" value="TreeGrafter"/>
</dbReference>
<dbReference type="InterPro" id="IPR000794">
    <property type="entry name" value="Beta-ketoacyl_synthase"/>
</dbReference>